<dbReference type="PANTHER" id="PTHR38340:SF1">
    <property type="entry name" value="S-LAYER PROTEIN"/>
    <property type="match status" value="1"/>
</dbReference>
<dbReference type="GO" id="GO:0007156">
    <property type="term" value="P:homophilic cell adhesion via plasma membrane adhesion molecules"/>
    <property type="evidence" value="ECO:0007669"/>
    <property type="project" value="InterPro"/>
</dbReference>
<protein>
    <submittedName>
        <fullName evidence="5">Calcium-binding protein</fullName>
    </submittedName>
</protein>
<comment type="caution">
    <text evidence="5">The sequence shown here is derived from an EMBL/GenBank/DDBJ whole genome shotgun (WGS) entry which is preliminary data.</text>
</comment>
<dbReference type="Pfam" id="PF06594">
    <property type="entry name" value="HCBP_related"/>
    <property type="match status" value="8"/>
</dbReference>
<dbReference type="GO" id="GO:0005576">
    <property type="term" value="C:extracellular region"/>
    <property type="evidence" value="ECO:0007669"/>
    <property type="project" value="UniProtKB-SubCell"/>
</dbReference>
<proteinExistence type="predicted"/>
<name>A0A6L3AT44_AZOBR</name>
<feature type="compositionally biased region" description="Low complexity" evidence="3">
    <location>
        <begin position="3885"/>
        <end position="3896"/>
    </location>
</feature>
<feature type="compositionally biased region" description="Low complexity" evidence="3">
    <location>
        <begin position="3662"/>
        <end position="3680"/>
    </location>
</feature>
<dbReference type="Pfam" id="PF17963">
    <property type="entry name" value="Big_9"/>
    <property type="match status" value="1"/>
</dbReference>
<feature type="region of interest" description="Disordered" evidence="3">
    <location>
        <begin position="4359"/>
        <end position="4380"/>
    </location>
</feature>
<gene>
    <name evidence="5" type="ORF">DS837_27840</name>
</gene>
<feature type="region of interest" description="Disordered" evidence="3">
    <location>
        <begin position="4794"/>
        <end position="4830"/>
    </location>
</feature>
<comment type="subcellular location">
    <subcellularLocation>
        <location evidence="1">Secreted</location>
    </subcellularLocation>
</comment>
<dbReference type="InterPro" id="IPR010566">
    <property type="entry name" value="Haemolys_ca-bd"/>
</dbReference>
<dbReference type="Gene3D" id="2.60.40.60">
    <property type="entry name" value="Cadherins"/>
    <property type="match status" value="1"/>
</dbReference>
<feature type="region of interest" description="Disordered" evidence="3">
    <location>
        <begin position="3402"/>
        <end position="3422"/>
    </location>
</feature>
<feature type="region of interest" description="Disordered" evidence="3">
    <location>
        <begin position="5791"/>
        <end position="5818"/>
    </location>
</feature>
<feature type="region of interest" description="Disordered" evidence="3">
    <location>
        <begin position="1312"/>
        <end position="1331"/>
    </location>
</feature>
<dbReference type="Pfam" id="PF00353">
    <property type="entry name" value="HemolysinCabind"/>
    <property type="match status" value="63"/>
</dbReference>
<dbReference type="GO" id="GO:0005509">
    <property type="term" value="F:calcium ion binding"/>
    <property type="evidence" value="ECO:0007669"/>
    <property type="project" value="InterPro"/>
</dbReference>
<feature type="compositionally biased region" description="Basic and acidic residues" evidence="3">
    <location>
        <begin position="3366"/>
        <end position="3387"/>
    </location>
</feature>
<sequence length="5948" mass="597664">MTDTTTSATNSVISGDWRTETLLGGAGHDTIASGGGGGVIDGGAGNDVLTGTWGDDSILGGIGSDRIDGGENNDTLDGGSGDDTIYGGGGMDRISAGDGDDTVYGDGGADRVDGADGNDVLYGGDGDDTVLGGAGNDRMGEGGGYWNNDLYDGGDGDDTLDGGYGSDTLLGGAGNDSLTVGNDYNGDRLDGGLGDDTLIGGMGADTLIGGDGGDLVQGGGGDDLAIQSLSTQTRADTLDGGAGSDRLRVELTSAQITGAVAGELVRLRDFIRQHGDDGQTFTSDVLKLAVRNWNTLEVLVDSVAADVGSLASRASSAPVVSDQFLAGTEDTVLTGSVGAVDADNDALTYAVAEGPAHGTLSLTAGGLFTYTPGANYAGTDLFRITVSDGRGGVATQTVTVTLAEVNDAPTGVTLAGATLAGGRVDEAAPAGTVVGTVQAADPEGGALAYSLIDDAGGRFTIDAATGRIAVAEGASLDAGAAPAHAVTVRVTDDGGLSADTVLYIDVTDGRNDGAADENGLPASVELAAEAGEDRDGSGVAISGIWLAETLSGGGGDDTLSSGGGGGALHGGAGNDVVAGDWGDDSLDGGSGNDTLTGGSQSDVLSGGSGDDLLDGGSENDTLYGGSGNDTLIGGSNEDVLYGGLGDDSLDGGTNANTLHGGAGDDTLLGGGNEDLLDGGSGDDRIIAGTGDDSIRGGAGNDWIDAGENNDTIDAGSGNDVVLAGGGADRITAGDGDDTVYGDGGADHLDGGAGDDVLYGGEGDDTLLGGAGNDRLGEGGSYWSNDRYDGGDGDDTLEGGFGSDTLIGGAGNDSLSVGDDYNGDLLDGGDGDDTLVGGMGDDTLIGGDGDDVLSGGGGHNVLIGGDGIDTVDFGAGSGPIAVDLSNGGVQHGGWMSDSLSGIENVRGGAGNDTLIGDAGDNQFSGGAGDDSLDGAAGNDSLEGGAGADTLVGGEGIDTVAYSGSASGVTVDLAAGTGAGGDAEGDRISGVEDIIGSSHDDRLTGDGGANRIDGDAGDDTLAGGAGADTLIGGEGTDTADYSASLEAVTVDLETGTGHGGDAEGDILTGIENVIGSAFGDRLTGNGGGNRLDGGTGDDTLAGGAGADTLVGGEGTDTADYSASAAVTVNLTTGVGSGGNAQGDRLSGIENLLGSDGNDRLTGDAGGNRIDGRAGNDTLAGLGGADTLIGGAGTDTADYSASTAAVTVDLATGTGLGGDAEGDVLAGIENVTGSSRNDRLIGDGGANRLDGAAGDDTLVGGAGADTLVGGVGTDTADYTASGAAVTVSLASGTGTGGDAQGDRLSGIENLLGSAGNDRLTGDANRNRLDGQGGNDTLAGLGGADTLIGGEGIDTAEYLASANGVTVDLSTGLGTGGDAEGDRLTGIENLTGSNQADRLTGDGGDNRLDGAAGDDTLIGGEGADTLIGGAGIDTADYSASADAVVVDLAAGTGSGGTAEGDRLSGVENLIGSAFDDRLTGDGLDNVLKGGAGADTLEGGGGADTADYSGSDAGVTLDLTTGTGLGGDAEGDRLTGIENLSGSGHADLLIGDGGANRLDGDAGDDTLIGGAGADTLVGGAGIDTADYSASAAGVTVDLTAGTGSSGDAEGDRLSGVERVIATGQADSLTGDGADNYLDGRGGGDALAGGAGNDTLRVLDEGFVSVDGGSGDDTLRFEGNRLMLLGTAVNVHGIERFDLTAEGHQTLIFNEQGVRANAGGAPLYVTGDRDDFVTFKESGWRRVGTLTEGGVLYNSYRRGDSVVNVQDGVRMFGDLVLTGTPGDDVITAPSGAGHVVVFGEGGNDIVQLGSGFRHEIAHLVRIDDDLHILFDAGGGPAGEDGYARDRVTIMEHFAANGAAGAGIGGIREFVFADGVVWPVWGDILLMGGTGDDTIAIEPGFTSRTVHADDGANVIRFGEDVTAADLRLSRRGDDLEIRIAGTDRSVIAFNHFSADVLAGAGNGGIQAIELADGTRWRVSGADIVISTTGNDTTVFGLGGGEVTLYGSEGTDTISFALTIDPDRMRLTREGDDLRIAYIGSSDSWIVKNHFDGNPDGVSTIRFGDGTAWAVDNTRLIVGTGTDEVFTITAGLGGRVLAGGGGADGLVLGAGIRPTDVALSRDGNTLVIGIAGTSDRVTVLNHFDGLAAGNSGLRTITFADGTVWTIGAAEGFRIGGDTADLFTVKPGDGAVTLFAGKGFDTLSFGTGIPTDKLSFVREGENLVIAVQGSAERITVLNHFATGWGASVLENVVVGGRTWRLTDPNVLVGSAGDDSFTLAPGTGSRIVLPGIGMDQITIGQGIDPANVRLQRVGDDLVVTVYGLGDSLTVLNHFAGGASGGVHSIRFVDGNIWNIWGHQIQLGGSSTETFEARPGVGHVSIYPGGGTDVLRFDPRIDSLGTVLRRSGGDLEIVMGDGGDVVTILNHFLGNALRSVAFGDGKVWTVGGNGVQVGTDGDDVFTLTPGMGNVIVYGGGKANGDRIVAAPGVDPKDLRLTRVGDDLRVTLGADSMTIVNQFASGGVVMIPEIIFLNGVVWPIAGSTVHISGGGRETLPAGPIIYPGGPGQHLSIDADPGKTRVVRVGADLHITIEGRQDEIVIVNHFAMDGVGDLVFDNGTTWNIQGGKVLIGGSGHDEFVIQAGMGDVILYPDTSGDDRVRIVDTVDGSKIRLTRFGDDLRVTVDGTKDSLTIVNHFAGAPLEAIQRPDGTMMPLTGDKVVFGGKGPTQFLVGRDTGSQTIYTEGGDSLVFGDIDSTEVVMFRTGSDLEIHIDRTSQVITVLNYYGAIKDLTFPDGRSFDLSSRDTLIGGGRGDVFQIGKTGPAQQVIHSGGGGTINFGPDVGPGDVTLARDGNDLLVVFIGSGRTVRVVNQFAPPTEGMSRGLEAVTFSGGKVVNVWGDNVVFGDAGTDDFMILPGQGRLYVFPGGGTDRLTLGPGIAPADVRMERDGVDLRIFTDDGRIDLIAVNHFGPNGVAGSGSGLGTLAYGNGQSWTVGGNGILIGSLGNNTFNVGANSGPTTIHPGGELNRLSFTAGVPPANLRLVRIHDDLRIVSADGTVNILVVNHFENRLDEVSFPSGPSWNLGVEHVWIGGDGPSVFQLDDLGSDQTVFPGSGDTVGLPPGLDWKDVVLSRSGSDLVVVIRETGRQIRIVNHFSYSDGTTGLAGLQFADGTTLPLGELAMLGGTTGDLLTGTATDDLLLGQDGDDRLSGSGGNDTLIGGIGNDTLDGGAGNDTYVYRPGDGRDTLLDTSGFDTIEMGPGITRGGLYFARFGNDLHIRFRGRPADEIIVTGRFNLAGDGASYVERIDFADGTRFDLTRTDIALETVATAANEQLFGYNVGDRIEGGAGNDSILGYAGDDTLVGGRGADSLDGGAGNDLLDSRDDPGTDGARDVAYGRDGDDTILGGGGGDLLFGGTGNDSIDGGEGDNSIDGEDGDDLLIAGSGNDTVYGRAGNDTLAAGAGNDTLYSGAGDDLIRYGGGSDTITNEGGNDVLEMGPGIAPEDLYFARFGKDLHIRFRNSGEQIVLTGRFNGAGDGTSFVQTLRFADGSTFDVTRKDIALETVANPGSEALEGYNVGDVIRGMAGNDTIYGYADNDTLDGGAGSDSILGGTGDDSLEGGDGGDTLDGETGEDTLSGGLGNDFLYGGAGRDTLSGGDGSDYLYGGADDDVLNGDAGNDTLEGGDGNDTLTGGEGTDTLFTGLGDDLVRYDGGRETISNSGGQDILEIGGGLSASDLYFARFADNLHLRFRGRSDEVILANRFSGAGDGASYLQTLRFADGTLVDITNPMLVLDTVATDAYEKLEGYNANDTIQGLGGVDSIYGYAGDDLLDGGAGNDLIYGGADNDRLLGNIGDDRLEGGDGNDTLEGGDGNDLHYGQAGDDVIVAGNGTDYVEGGAGDDTASGGADSDTVFGGAGNDSLSGDDGNDSLYGEAGDDTLEGGSGTNTISTGLGDDLIRHSGGRDIIANEGGRDVLEIRAGLTKADLYYARFGNDLHLRFRNAADEIVLRNRFNGAADGASYVQTLRFADGALADITDPALVLETVATDGTETLQGYNVNDTIQGLGGHDTVYGYAGDDLLDGGTGNDLLYGGAGDDTLIGGTGTDQLHGDSGRDLLLGGDSNDSLTGGDGDDTLIGGLGADQYYGGAGNDWIDNSDDVGTGASANVAYGEAGNDTIIGGDGGETFGGGDGDDSLLGNAGNDWLEGNVGDDTLEGGSGTNTISTGLGDDLIRHSGGRDIIANEGGRDVLEIRAGLTKAELYYARFGNDLHLRFRNAADEIVLRNRFNGAADGASYVQTLRFADGALADITDPALVLETVATDAAEKLEGYNANDTIRGSGGNDTVYGYAGDDLLDGGLGADTLYGGAGGDRLIGGDGSDSLEGGDGADTLEGGNGDDALLGGAGDDTLIGGAGNDVIHSGAGNDLVRFDGGQDTVYNTGGDDVVDLGAAFSSGSYHFARYGADLYVRFQGMSDQLIIAGRFNGNGDGASYVQTLRFADGTLVDLTRQDLVIRTVDGSAGQKLEGYRVDDTIDGQGGNDTLLGYAGGDTLAGGTGYNTIYGGDGDDLIDGRSGQGENLFGEAGDDTVYGSAGSDRVEGGEGTDILEAGAGNDLAFGGNGDDTVIGGSGDDRLWGDLVSNTGNEVVIVRIRLGGYYLAYWPHTVLTIDGTVLLNDRVTVHYSHWDDSYIVVGNSTDYQYVLRDRSDANYLQISVVDHRWPGFNGYGGVVALGLEVNGYPFAAPGFVAEATTYTWNLEPALPNPSPNEPSGNDVVMGNDGNDMLGGGLGDDLLDGGSGHDTLLGGAGNDTLIGGTGSDQMHGGAGDDLIDNRGDPDAAGINDQSYGGTGKDTIYGGGGVDVAYGGAGDDSIHGGGGNDQLYGEAGNDTLDGGAGADALDGGDGDDLFLYAGPGQGQDSVRGGGGKDVLELGAGLVADQLYLSRFGDDLHLTFRDTGDRIVVVGRFNGEGDGANYVQTLRFADGTLFDLTAQDIALETYGIAAAETLHGYRVGDRIEGNGGNDSILGYGGDDTLKGGDGADALYGGLGNDVLEGGAGADYLEGGDGSDSLSGGTENDTLFGGAGNDTLFGGTGSNGVDGGAGDDLVVYGGGVDTIVGGGGNDVLAFGEGYGADGMRLERYGKDLHLVFAATAQRIVIANRFTSTSTGDGANYLQTLRFADGTEIDLSRPDIVITTNDDNAGHILDGYNAGDVIRGNGGTDSIYGYGGDDTLYGGAGVDRLYGGDGDDLIDSRDDTAGDAAYGDGGNDTLLGGTGGDALYGGDGDDWIDGGAGNDSVEGGAGDDRIVGAAGVDTIKGGAGNDIADGGADNDILYGDAGQDTLSGGTGNDTLFGGAGNDVIDGGGDADTLYGDDGDDTLAGGLGNNWIVTGAGDDLVLYQGGRDTITGGGGDDTLAFGEGFDAANLRFERFGADLHVLFDGLPDRIVVANRFSGAGDGVNYLKTLRFADGATYDLSRQDLVIDTRDDNASHTLDGYKVADVIRGNGGDDAIYGHGGNDSLYGGAGSDLVSGGDGDDLIDSSDDGASRDKLYGDAGQDTIVGGGGNDSLYGGDGDDRLDGLGGNDSLDGGTGADTLSGGAGSDLLFGGSGNDVVDGGDGNDALFGEAGDDTLSGGVGDDSIDAGLGDDLILYESGRDTILGGGGNDVLLMGEGFLADQLHVARFGTYLVLRFHDREEQIVIANRFNGTGNGTNYVQTVRFADGTDIDLSAQDLPLLTVGSESTETLWGYAGDDWIDGRGGNDTLFGEGGNDTLIGGSGWDELHGGAGNDLLDSRSDAVGTGFADVAYGEAGDDTLIGGGGHDQLSGGDGDDDLYGGAGNDTLAGGPGNDIYRFAPGGGSDRIVENDADTGTDRLLFDSAVDPHQLWFRKVGTDLELQLVGTSDKVTVAGWFSGTTHRLDSIEIVDGPVLQATLVDQMVQAMAGVTPPASGTTSISSGSYPQIDAIITASWR</sequence>
<dbReference type="CDD" id="cd11304">
    <property type="entry name" value="Cadherin_repeat"/>
    <property type="match status" value="1"/>
</dbReference>
<dbReference type="PANTHER" id="PTHR38340">
    <property type="entry name" value="S-LAYER PROTEIN"/>
    <property type="match status" value="1"/>
</dbReference>
<dbReference type="PROSITE" id="PS50268">
    <property type="entry name" value="CADHERIN_2"/>
    <property type="match status" value="1"/>
</dbReference>
<evidence type="ECO:0000256" key="1">
    <source>
        <dbReference type="ARBA" id="ARBA00004613"/>
    </source>
</evidence>
<feature type="compositionally biased region" description="Acidic residues" evidence="3">
    <location>
        <begin position="5511"/>
        <end position="5520"/>
    </location>
</feature>
<dbReference type="InterPro" id="IPR018511">
    <property type="entry name" value="Hemolysin-typ_Ca-bd_CS"/>
</dbReference>
<feature type="region of interest" description="Disordered" evidence="3">
    <location>
        <begin position="912"/>
        <end position="939"/>
    </location>
</feature>
<dbReference type="InterPro" id="IPR011049">
    <property type="entry name" value="Serralysin-like_metalloprot_C"/>
</dbReference>
<feature type="compositionally biased region" description="Gly residues" evidence="3">
    <location>
        <begin position="556"/>
        <end position="573"/>
    </location>
</feature>
<feature type="compositionally biased region" description="Gly residues" evidence="3">
    <location>
        <begin position="78"/>
        <end position="91"/>
    </location>
</feature>
<feature type="compositionally biased region" description="Acidic residues" evidence="3">
    <location>
        <begin position="3409"/>
        <end position="3422"/>
    </location>
</feature>
<dbReference type="InterPro" id="IPR001343">
    <property type="entry name" value="Hemolysn_Ca-bd"/>
</dbReference>
<evidence type="ECO:0000313" key="6">
    <source>
        <dbReference type="Proteomes" id="UP000476837"/>
    </source>
</evidence>
<dbReference type="InterPro" id="IPR015919">
    <property type="entry name" value="Cadherin-like_sf"/>
</dbReference>
<dbReference type="Gene3D" id="2.150.10.10">
    <property type="entry name" value="Serralysin-like metalloprotease, C-terminal"/>
    <property type="match status" value="37"/>
</dbReference>
<dbReference type="SMART" id="SM00736">
    <property type="entry name" value="CADG"/>
    <property type="match status" value="1"/>
</dbReference>
<organism evidence="5 6">
    <name type="scientific">Azospirillum brasilense</name>
    <dbReference type="NCBI Taxonomy" id="192"/>
    <lineage>
        <taxon>Bacteria</taxon>
        <taxon>Pseudomonadati</taxon>
        <taxon>Pseudomonadota</taxon>
        <taxon>Alphaproteobacteria</taxon>
        <taxon>Rhodospirillales</taxon>
        <taxon>Azospirillaceae</taxon>
        <taxon>Azospirillum</taxon>
    </lineage>
</organism>
<dbReference type="Pfam" id="PF00028">
    <property type="entry name" value="Cadherin"/>
    <property type="match status" value="1"/>
</dbReference>
<feature type="region of interest" description="Disordered" evidence="3">
    <location>
        <begin position="655"/>
        <end position="691"/>
    </location>
</feature>
<dbReference type="Gene3D" id="2.60.40.3440">
    <property type="match status" value="1"/>
</dbReference>
<dbReference type="InterPro" id="IPR002126">
    <property type="entry name" value="Cadherin-like_dom"/>
</dbReference>
<dbReference type="Proteomes" id="UP000476837">
    <property type="component" value="Unassembled WGS sequence"/>
</dbReference>
<dbReference type="SMART" id="SM00112">
    <property type="entry name" value="CA"/>
    <property type="match status" value="1"/>
</dbReference>
<feature type="compositionally biased region" description="Gly residues" evidence="3">
    <location>
        <begin position="660"/>
        <end position="672"/>
    </location>
</feature>
<feature type="domain" description="Cadherin" evidence="4">
    <location>
        <begin position="424"/>
        <end position="523"/>
    </location>
</feature>
<feature type="region of interest" description="Disordered" evidence="3">
    <location>
        <begin position="62"/>
        <end position="117"/>
    </location>
</feature>
<feature type="region of interest" description="Disordered" evidence="3">
    <location>
        <begin position="3874"/>
        <end position="3932"/>
    </location>
</feature>
<feature type="compositionally biased region" description="Low complexity" evidence="3">
    <location>
        <begin position="3903"/>
        <end position="3917"/>
    </location>
</feature>
<keyword evidence="2" id="KW-0964">Secreted</keyword>
<dbReference type="SUPFAM" id="SSF51120">
    <property type="entry name" value="beta-Roll"/>
    <property type="match status" value="38"/>
</dbReference>
<dbReference type="RefSeq" id="WP_149167724.1">
    <property type="nucleotide sequence ID" value="NZ_QOKV01000028.1"/>
</dbReference>
<feature type="region of interest" description="Disordered" evidence="3">
    <location>
        <begin position="3840"/>
        <end position="3860"/>
    </location>
</feature>
<dbReference type="PROSITE" id="PS00330">
    <property type="entry name" value="HEMOLYSIN_CALCIUM"/>
    <property type="match status" value="50"/>
</dbReference>
<dbReference type="PRINTS" id="PR00313">
    <property type="entry name" value="CABNDNGRPT"/>
</dbReference>
<dbReference type="SUPFAM" id="SSF49313">
    <property type="entry name" value="Cadherin-like"/>
    <property type="match status" value="2"/>
</dbReference>
<dbReference type="InterPro" id="IPR006644">
    <property type="entry name" value="Cadg"/>
</dbReference>
<dbReference type="InterPro" id="IPR050557">
    <property type="entry name" value="RTX_toxin/Mannuronan_C5-epim"/>
</dbReference>
<feature type="region of interest" description="Disordered" evidence="3">
    <location>
        <begin position="4740"/>
        <end position="4761"/>
    </location>
</feature>
<dbReference type="GO" id="GO:0016020">
    <property type="term" value="C:membrane"/>
    <property type="evidence" value="ECO:0007669"/>
    <property type="project" value="InterPro"/>
</dbReference>
<feature type="region of interest" description="Disordered" evidence="3">
    <location>
        <begin position="3659"/>
        <end position="3680"/>
    </location>
</feature>
<evidence type="ECO:0000313" key="5">
    <source>
        <dbReference type="EMBL" id="KAA0678317.1"/>
    </source>
</evidence>
<dbReference type="EMBL" id="QOKV01000028">
    <property type="protein sequence ID" value="KAA0678317.1"/>
    <property type="molecule type" value="Genomic_DNA"/>
</dbReference>
<feature type="region of interest" description="Disordered" evidence="3">
    <location>
        <begin position="3359"/>
        <end position="3389"/>
    </location>
</feature>
<feature type="region of interest" description="Disordered" evidence="3">
    <location>
        <begin position="4855"/>
        <end position="4876"/>
    </location>
</feature>
<feature type="region of interest" description="Disordered" evidence="3">
    <location>
        <begin position="3590"/>
        <end position="3624"/>
    </location>
</feature>
<evidence type="ECO:0000259" key="4">
    <source>
        <dbReference type="PROSITE" id="PS50268"/>
    </source>
</evidence>
<evidence type="ECO:0000256" key="3">
    <source>
        <dbReference type="SAM" id="MobiDB-lite"/>
    </source>
</evidence>
<feature type="region of interest" description="Disordered" evidence="3">
    <location>
        <begin position="5510"/>
        <end position="5570"/>
    </location>
</feature>
<feature type="region of interest" description="Disordered" evidence="3">
    <location>
        <begin position="556"/>
        <end position="630"/>
    </location>
</feature>
<feature type="region of interest" description="Disordered" evidence="3">
    <location>
        <begin position="994"/>
        <end position="1015"/>
    </location>
</feature>
<evidence type="ECO:0000256" key="2">
    <source>
        <dbReference type="ARBA" id="ARBA00022525"/>
    </source>
</evidence>
<reference evidence="5 6" key="1">
    <citation type="submission" date="2018-07" db="EMBL/GenBank/DDBJ databases">
        <title>Genome sequence of Roseomonas fauriae ATCC 49958.</title>
        <authorList>
            <person name="Sant'Anna F.H."/>
            <person name="Baldani J.I."/>
            <person name="Zilli J.E."/>
            <person name="Reis V.M."/>
            <person name="Hartmann A."/>
            <person name="Cruz L."/>
            <person name="de Souza E.M."/>
            <person name="de Oliveira Pedrosa F."/>
            <person name="Passaglia L.M.P."/>
        </authorList>
    </citation>
    <scope>NUCLEOTIDE SEQUENCE [LARGE SCALE GENOMIC DNA]</scope>
    <source>
        <strain evidence="5 6">ATCC 49958</strain>
    </source>
</reference>
<accession>A0A6L3AT44</accession>